<dbReference type="AlphaFoldDB" id="A0A093CRA6"/>
<keyword evidence="6 10" id="KW-0472">Membrane</keyword>
<feature type="transmembrane region" description="Helical" evidence="10">
    <location>
        <begin position="53"/>
        <end position="78"/>
    </location>
</feature>
<dbReference type="PANTHER" id="PTHR19282:SF380">
    <property type="entry name" value="TETRASPANIN-8"/>
    <property type="match status" value="1"/>
</dbReference>
<feature type="transmembrane region" description="Helical" evidence="10">
    <location>
        <begin position="210"/>
        <end position="235"/>
    </location>
</feature>
<evidence type="ECO:0000256" key="2">
    <source>
        <dbReference type="ARBA" id="ARBA00006840"/>
    </source>
</evidence>
<feature type="transmembrane region" description="Helical" evidence="10">
    <location>
        <begin position="12"/>
        <end position="33"/>
    </location>
</feature>
<reference evidence="11 12" key="1">
    <citation type="submission" date="2014-04" db="EMBL/GenBank/DDBJ databases">
        <title>Genome evolution of avian class.</title>
        <authorList>
            <person name="Zhang G."/>
            <person name="Li C."/>
        </authorList>
    </citation>
    <scope>NUCLEOTIDE SEQUENCE [LARGE SCALE GENOMIC DNA]</scope>
    <source>
        <strain evidence="11">BGI_N340</strain>
    </source>
</reference>
<dbReference type="PROSITE" id="PS00421">
    <property type="entry name" value="TM4_1"/>
    <property type="match status" value="1"/>
</dbReference>
<keyword evidence="5 10" id="KW-1133">Transmembrane helix</keyword>
<evidence type="ECO:0000256" key="5">
    <source>
        <dbReference type="ARBA" id="ARBA00022989"/>
    </source>
</evidence>
<dbReference type="InterPro" id="IPR000301">
    <property type="entry name" value="Tetraspanin_animals"/>
</dbReference>
<dbReference type="InterPro" id="IPR008952">
    <property type="entry name" value="Tetraspanin_EC2_sf"/>
</dbReference>
<feature type="transmembrane region" description="Helical" evidence="10">
    <location>
        <begin position="85"/>
        <end position="109"/>
    </location>
</feature>
<evidence type="ECO:0000256" key="8">
    <source>
        <dbReference type="ARBA" id="ARBA00064353"/>
    </source>
</evidence>
<evidence type="ECO:0000256" key="10">
    <source>
        <dbReference type="RuleBase" id="RU361218"/>
    </source>
</evidence>
<dbReference type="EMBL" id="KL463634">
    <property type="protein sequence ID" value="KFV14837.1"/>
    <property type="molecule type" value="Genomic_DNA"/>
</dbReference>
<keyword evidence="12" id="KW-1185">Reference proteome</keyword>
<evidence type="ECO:0000256" key="4">
    <source>
        <dbReference type="ARBA" id="ARBA00022692"/>
    </source>
</evidence>
<dbReference type="Proteomes" id="UP000053661">
    <property type="component" value="Unassembled WGS sequence"/>
</dbReference>
<protein>
    <recommendedName>
        <fullName evidence="10">Tetraspanin</fullName>
    </recommendedName>
</protein>
<sequence>MAGVSSCMKYSMFIFNFVFWVCGSVILGVSIWIRVSKDAQQVNVCSHTRTILFAGANLLIAVGSIIMVLGFLGCCGAIKESRCMLLLFFIGLLLILILQITAGILGAVYKSQAEKSLKEALQAAVSSLQSSTEQAKVFQEKFQKFERENKCCGLLNGPEDWGKNFNTGSNKVCECEVNSRSTDLCRVYRSRSVYKTPCGDVILEYIKDHLLIVVGIAFGLAVIEIIGLGFSMSLYCQIQRK</sequence>
<keyword evidence="9" id="KW-1015">Disulfide bond</keyword>
<keyword evidence="3" id="KW-1003">Cell membrane</keyword>
<dbReference type="PRINTS" id="PR00259">
    <property type="entry name" value="TMFOUR"/>
</dbReference>
<dbReference type="Pfam" id="PF00335">
    <property type="entry name" value="Tetraspanin"/>
    <property type="match status" value="1"/>
</dbReference>
<evidence type="ECO:0000313" key="12">
    <source>
        <dbReference type="Proteomes" id="UP000053661"/>
    </source>
</evidence>
<organism evidence="11 12">
    <name type="scientific">Tauraco erythrolophus</name>
    <name type="common">Red-crested turaco</name>
    <dbReference type="NCBI Taxonomy" id="121530"/>
    <lineage>
        <taxon>Eukaryota</taxon>
        <taxon>Metazoa</taxon>
        <taxon>Chordata</taxon>
        <taxon>Craniata</taxon>
        <taxon>Vertebrata</taxon>
        <taxon>Euteleostomi</taxon>
        <taxon>Archelosauria</taxon>
        <taxon>Archosauria</taxon>
        <taxon>Dinosauria</taxon>
        <taxon>Saurischia</taxon>
        <taxon>Theropoda</taxon>
        <taxon>Coelurosauria</taxon>
        <taxon>Aves</taxon>
        <taxon>Neognathae</taxon>
        <taxon>Neoaves</taxon>
        <taxon>Otidimorphae</taxon>
        <taxon>Musophagiformes</taxon>
        <taxon>Musophagidae</taxon>
        <taxon>Tauraco</taxon>
    </lineage>
</organism>
<dbReference type="Gene3D" id="1.10.1450.10">
    <property type="entry name" value="Tetraspanin"/>
    <property type="match status" value="1"/>
</dbReference>
<accession>A0A093CRA6</accession>
<gene>
    <name evidence="11" type="ORF">N340_04470</name>
</gene>
<evidence type="ECO:0000256" key="6">
    <source>
        <dbReference type="ARBA" id="ARBA00023136"/>
    </source>
</evidence>
<name>A0A093CRA6_TAUER</name>
<evidence type="ECO:0000256" key="9">
    <source>
        <dbReference type="PIRSR" id="PIRSR002419-1"/>
    </source>
</evidence>
<comment type="subunit">
    <text evidence="8">Forms homooligomers. Interacts with MEP1B. Interacts with integrin alpha3/ITGA3. Interacts with RICTOR and MTOR. Interacts with ADAM17. Interacts with ECE1.</text>
</comment>
<evidence type="ECO:0000256" key="1">
    <source>
        <dbReference type="ARBA" id="ARBA00004651"/>
    </source>
</evidence>
<dbReference type="FunFam" id="1.10.1450.10:FF:000031">
    <property type="entry name" value="Tetraspanin"/>
    <property type="match status" value="1"/>
</dbReference>
<proteinExistence type="inferred from homology"/>
<dbReference type="SUPFAM" id="SSF48652">
    <property type="entry name" value="Tetraspanin"/>
    <property type="match status" value="1"/>
</dbReference>
<dbReference type="InterPro" id="IPR018499">
    <property type="entry name" value="Tetraspanin/Peripherin"/>
</dbReference>
<feature type="disulfide bond" evidence="9">
    <location>
        <begin position="152"/>
        <end position="173"/>
    </location>
</feature>
<dbReference type="PANTHER" id="PTHR19282">
    <property type="entry name" value="TETRASPANIN"/>
    <property type="match status" value="1"/>
</dbReference>
<dbReference type="GO" id="GO:0005886">
    <property type="term" value="C:plasma membrane"/>
    <property type="evidence" value="ECO:0007669"/>
    <property type="project" value="UniProtKB-SubCell"/>
</dbReference>
<evidence type="ECO:0000256" key="7">
    <source>
        <dbReference type="ARBA" id="ARBA00023180"/>
    </source>
</evidence>
<evidence type="ECO:0000313" key="11">
    <source>
        <dbReference type="EMBL" id="KFV14837.1"/>
    </source>
</evidence>
<keyword evidence="4 10" id="KW-0812">Transmembrane</keyword>
<dbReference type="InterPro" id="IPR018503">
    <property type="entry name" value="Tetraspanin_CS"/>
</dbReference>
<dbReference type="PIRSF" id="PIRSF002419">
    <property type="entry name" value="Tetraspanin"/>
    <property type="match status" value="1"/>
</dbReference>
<comment type="similarity">
    <text evidence="2 10">Belongs to the tetraspanin (TM4SF) family.</text>
</comment>
<evidence type="ECO:0000256" key="3">
    <source>
        <dbReference type="ARBA" id="ARBA00022475"/>
    </source>
</evidence>
<comment type="subcellular location">
    <subcellularLocation>
        <location evidence="1">Cell membrane</location>
        <topology evidence="1">Multi-pass membrane protein</topology>
    </subcellularLocation>
    <subcellularLocation>
        <location evidence="10">Membrane</location>
        <topology evidence="10">Multi-pass membrane protein</topology>
    </subcellularLocation>
</comment>
<keyword evidence="7" id="KW-0325">Glycoprotein</keyword>